<proteinExistence type="predicted"/>
<name>A0A8G1ZJS1_9SPHN</name>
<feature type="signal peptide" evidence="1">
    <location>
        <begin position="1"/>
        <end position="22"/>
    </location>
</feature>
<evidence type="ECO:0000256" key="1">
    <source>
        <dbReference type="SAM" id="SignalP"/>
    </source>
</evidence>
<protein>
    <submittedName>
        <fullName evidence="2">Uncharacterized protein</fullName>
    </submittedName>
</protein>
<gene>
    <name evidence="2" type="ORF">EWH12_01220</name>
</gene>
<dbReference type="OrthoDB" id="7204479at2"/>
<dbReference type="EMBL" id="SEOO01000001">
    <property type="protein sequence ID" value="RYM15052.1"/>
    <property type="molecule type" value="Genomic_DNA"/>
</dbReference>
<dbReference type="RefSeq" id="WP_129925432.1">
    <property type="nucleotide sequence ID" value="NZ_SEOO01000001.1"/>
</dbReference>
<evidence type="ECO:0000313" key="2">
    <source>
        <dbReference type="EMBL" id="RYM15052.1"/>
    </source>
</evidence>
<accession>A0A8G1ZJS1</accession>
<keyword evidence="1" id="KW-0732">Signal</keyword>
<dbReference type="Proteomes" id="UP000291572">
    <property type="component" value="Unassembled WGS sequence"/>
</dbReference>
<feature type="chain" id="PRO_5034415328" evidence="1">
    <location>
        <begin position="23"/>
        <end position="123"/>
    </location>
</feature>
<sequence length="123" mass="13220">MRALYQHLWPLAAALLPFNADAQTHDPAIRHSARCLIAVASLASSEDATLKMSGLMGSLFFAGQIFGAEPDIDLARLMKREAIDIDERLTKELLVQCGGELQRRGGQISAAGEALKAMSGNAR</sequence>
<organism evidence="2 3">
    <name type="scientific">Sphingobium cupriresistens</name>
    <dbReference type="NCBI Taxonomy" id="1132417"/>
    <lineage>
        <taxon>Bacteria</taxon>
        <taxon>Pseudomonadati</taxon>
        <taxon>Pseudomonadota</taxon>
        <taxon>Alphaproteobacteria</taxon>
        <taxon>Sphingomonadales</taxon>
        <taxon>Sphingomonadaceae</taxon>
        <taxon>Sphingobium</taxon>
    </lineage>
</organism>
<evidence type="ECO:0000313" key="3">
    <source>
        <dbReference type="Proteomes" id="UP000291572"/>
    </source>
</evidence>
<comment type="caution">
    <text evidence="2">The sequence shown here is derived from an EMBL/GenBank/DDBJ whole genome shotgun (WGS) entry which is preliminary data.</text>
</comment>
<dbReference type="AlphaFoldDB" id="A0A8G1ZJS1"/>
<reference evidence="2 3" key="1">
    <citation type="submission" date="2019-02" db="EMBL/GenBank/DDBJ databases">
        <authorList>
            <person name="Feng G."/>
        </authorList>
    </citation>
    <scope>NUCLEOTIDE SEQUENCE [LARGE SCALE GENOMIC DNA]</scope>
    <source>
        <strain evidence="2 3">CCTCC AB 2011146</strain>
    </source>
</reference>